<evidence type="ECO:0000313" key="2">
    <source>
        <dbReference type="EMBL" id="MFC4267685.1"/>
    </source>
</evidence>
<gene>
    <name evidence="2" type="ORF">ACFOWD_02105</name>
</gene>
<reference evidence="3" key="1">
    <citation type="journal article" date="2019" name="Int. J. Syst. Evol. Microbiol.">
        <title>The Global Catalogue of Microorganisms (GCM) 10K type strain sequencing project: providing services to taxonomists for standard genome sequencing and annotation.</title>
        <authorList>
            <consortium name="The Broad Institute Genomics Platform"/>
            <consortium name="The Broad Institute Genome Sequencing Center for Infectious Disease"/>
            <person name="Wu L."/>
            <person name="Ma J."/>
        </authorList>
    </citation>
    <scope>NUCLEOTIDE SEQUENCE [LARGE SCALE GENOMIC DNA]</scope>
    <source>
        <strain evidence="3">CECT 8655</strain>
    </source>
</reference>
<evidence type="ECO:0000256" key="1">
    <source>
        <dbReference type="SAM" id="Phobius"/>
    </source>
</evidence>
<evidence type="ECO:0000313" key="3">
    <source>
        <dbReference type="Proteomes" id="UP001595826"/>
    </source>
</evidence>
<name>A0ABV8R6T4_9FLAO</name>
<proteinExistence type="predicted"/>
<dbReference type="EMBL" id="JBHSCY010000001">
    <property type="protein sequence ID" value="MFC4267685.1"/>
    <property type="molecule type" value="Genomic_DNA"/>
</dbReference>
<sequence>MLSINSNKLLLILSFLVLGISLILFWGTYEKMIVEKNQIKVYAKVIEAPEDCSSVTSRGGYCNLEYNGKIYVKKAGIKFCDLVSNKEQVLMLTNKNRNKLFFIGSYKEEDYIYSLLIFILSIIAIRQSLKSSS</sequence>
<keyword evidence="1" id="KW-0472">Membrane</keyword>
<protein>
    <submittedName>
        <fullName evidence="2">Uncharacterized protein</fullName>
    </submittedName>
</protein>
<keyword evidence="3" id="KW-1185">Reference proteome</keyword>
<accession>A0ABV8R6T4</accession>
<comment type="caution">
    <text evidence="2">The sequence shown here is derived from an EMBL/GenBank/DDBJ whole genome shotgun (WGS) entry which is preliminary data.</text>
</comment>
<dbReference type="RefSeq" id="WP_377407708.1">
    <property type="nucleotide sequence ID" value="NZ_JBHSCY010000001.1"/>
</dbReference>
<feature type="transmembrane region" description="Helical" evidence="1">
    <location>
        <begin position="9"/>
        <end position="29"/>
    </location>
</feature>
<keyword evidence="1" id="KW-0812">Transmembrane</keyword>
<organism evidence="2 3">
    <name type="scientific">Polaribacter marinivivus</name>
    <dbReference type="NCBI Taxonomy" id="1524260"/>
    <lineage>
        <taxon>Bacteria</taxon>
        <taxon>Pseudomonadati</taxon>
        <taxon>Bacteroidota</taxon>
        <taxon>Flavobacteriia</taxon>
        <taxon>Flavobacteriales</taxon>
        <taxon>Flavobacteriaceae</taxon>
    </lineage>
</organism>
<dbReference type="Proteomes" id="UP001595826">
    <property type="component" value="Unassembled WGS sequence"/>
</dbReference>
<feature type="transmembrane region" description="Helical" evidence="1">
    <location>
        <begin position="111"/>
        <end position="129"/>
    </location>
</feature>
<keyword evidence="1" id="KW-1133">Transmembrane helix</keyword>